<gene>
    <name evidence="3" type="ORF">SEPMUDRAFT_123251</name>
</gene>
<dbReference type="STRING" id="692275.N1QNQ4"/>
<dbReference type="PANTHER" id="PTHR43625:SF78">
    <property type="entry name" value="PYRIDOXAL REDUCTASE-RELATED"/>
    <property type="match status" value="1"/>
</dbReference>
<dbReference type="EMBL" id="KB456260">
    <property type="protein sequence ID" value="EMF17968.1"/>
    <property type="molecule type" value="Genomic_DNA"/>
</dbReference>
<dbReference type="Pfam" id="PF00248">
    <property type="entry name" value="Aldo_ket_red"/>
    <property type="match status" value="1"/>
</dbReference>
<evidence type="ECO:0000313" key="4">
    <source>
        <dbReference type="Proteomes" id="UP000016931"/>
    </source>
</evidence>
<dbReference type="InterPro" id="IPR050791">
    <property type="entry name" value="Aldo-Keto_reductase"/>
</dbReference>
<feature type="domain" description="NADP-dependent oxidoreductase" evidence="2">
    <location>
        <begin position="28"/>
        <end position="325"/>
    </location>
</feature>
<evidence type="ECO:0000256" key="1">
    <source>
        <dbReference type="ARBA" id="ARBA00023002"/>
    </source>
</evidence>
<dbReference type="InterPro" id="IPR023210">
    <property type="entry name" value="NADP_OxRdtase_dom"/>
</dbReference>
<reference evidence="3 4" key="1">
    <citation type="journal article" date="2012" name="PLoS Pathog.">
        <title>Diverse lifestyles and strategies of plant pathogenesis encoded in the genomes of eighteen Dothideomycetes fungi.</title>
        <authorList>
            <person name="Ohm R.A."/>
            <person name="Feau N."/>
            <person name="Henrissat B."/>
            <person name="Schoch C.L."/>
            <person name="Horwitz B.A."/>
            <person name="Barry K.W."/>
            <person name="Condon B.J."/>
            <person name="Copeland A.C."/>
            <person name="Dhillon B."/>
            <person name="Glaser F."/>
            <person name="Hesse C.N."/>
            <person name="Kosti I."/>
            <person name="LaButti K."/>
            <person name="Lindquist E.A."/>
            <person name="Lucas S."/>
            <person name="Salamov A.A."/>
            <person name="Bradshaw R.E."/>
            <person name="Ciuffetti L."/>
            <person name="Hamelin R.C."/>
            <person name="Kema G.H.J."/>
            <person name="Lawrence C."/>
            <person name="Scott J.A."/>
            <person name="Spatafora J.W."/>
            <person name="Turgeon B.G."/>
            <person name="de Wit P.J.G.M."/>
            <person name="Zhong S."/>
            <person name="Goodwin S.B."/>
            <person name="Grigoriev I.V."/>
        </authorList>
    </citation>
    <scope>NUCLEOTIDE SEQUENCE [LARGE SCALE GENOMIC DNA]</scope>
    <source>
        <strain evidence="3 4">SO2202</strain>
    </source>
</reference>
<proteinExistence type="predicted"/>
<dbReference type="AlphaFoldDB" id="N1QNQ4"/>
<name>N1QNQ4_SPHMS</name>
<organism evidence="3 4">
    <name type="scientific">Sphaerulina musiva (strain SO2202)</name>
    <name type="common">Poplar stem canker fungus</name>
    <name type="synonym">Septoria musiva</name>
    <dbReference type="NCBI Taxonomy" id="692275"/>
    <lineage>
        <taxon>Eukaryota</taxon>
        <taxon>Fungi</taxon>
        <taxon>Dikarya</taxon>
        <taxon>Ascomycota</taxon>
        <taxon>Pezizomycotina</taxon>
        <taxon>Dothideomycetes</taxon>
        <taxon>Dothideomycetidae</taxon>
        <taxon>Mycosphaerellales</taxon>
        <taxon>Mycosphaerellaceae</taxon>
        <taxon>Sphaerulina</taxon>
    </lineage>
</organism>
<dbReference type="GeneID" id="27898970"/>
<dbReference type="Gene3D" id="3.20.20.100">
    <property type="entry name" value="NADP-dependent oxidoreductase domain"/>
    <property type="match status" value="1"/>
</dbReference>
<keyword evidence="1" id="KW-0560">Oxidoreductase</keyword>
<evidence type="ECO:0000313" key="3">
    <source>
        <dbReference type="EMBL" id="EMF17968.1"/>
    </source>
</evidence>
<sequence length="351" mass="38172">MSSSSAKGSSSSNKQNVKLANIPIHDTGYGLMGLTWRANPVSQSQAFAAMKAALNSGANFWNGGEFYGPPTRNSLHLLNEYFTANPEDADKVVISIKGGAKPGTLLPDGSAENTRRSIEECLKVLDGKKKLDLYETSRVDPEVPIEIWVRTANEYVKAGKLGGISLSECSANSIRRAAKVAKIDAVEVEFSLWATEILENGVAAACAELDIPIVAYSPLGRGFLTGDIKKPEDIPEDDMRRHMPRFQPENFGQNLKLLTEVEKLAQRKGVKPGQLAMAWVRAQSSKPGMPKFIPIPGATTPERVKENMVEVDLSEADIKELDSLIASCTIVGRRYGQGSHLEFGDSPELKE</sequence>
<dbReference type="GO" id="GO:0005737">
    <property type="term" value="C:cytoplasm"/>
    <property type="evidence" value="ECO:0007669"/>
    <property type="project" value="TreeGrafter"/>
</dbReference>
<dbReference type="eggNOG" id="KOG1575">
    <property type="taxonomic scope" value="Eukaryota"/>
</dbReference>
<evidence type="ECO:0000259" key="2">
    <source>
        <dbReference type="Pfam" id="PF00248"/>
    </source>
</evidence>
<dbReference type="CDD" id="cd19077">
    <property type="entry name" value="AKR_AKR8A1-2"/>
    <property type="match status" value="1"/>
</dbReference>
<keyword evidence="4" id="KW-1185">Reference proteome</keyword>
<dbReference type="OrthoDB" id="37537at2759"/>
<dbReference type="GO" id="GO:0016491">
    <property type="term" value="F:oxidoreductase activity"/>
    <property type="evidence" value="ECO:0007669"/>
    <property type="project" value="UniProtKB-KW"/>
</dbReference>
<dbReference type="RefSeq" id="XP_016766089.1">
    <property type="nucleotide sequence ID" value="XM_016901833.1"/>
</dbReference>
<protein>
    <submittedName>
        <fullName evidence="3">Aldo/keto reductase</fullName>
    </submittedName>
</protein>
<dbReference type="HOGENOM" id="CLU_023205_2_1_1"/>
<dbReference type="InterPro" id="IPR036812">
    <property type="entry name" value="NAD(P)_OxRdtase_dom_sf"/>
</dbReference>
<accession>N1QNQ4</accession>
<dbReference type="Proteomes" id="UP000016931">
    <property type="component" value="Unassembled WGS sequence"/>
</dbReference>
<dbReference type="OMA" id="IDIFGCA"/>
<dbReference type="SUPFAM" id="SSF51430">
    <property type="entry name" value="NAD(P)-linked oxidoreductase"/>
    <property type="match status" value="1"/>
</dbReference>
<dbReference type="PANTHER" id="PTHR43625">
    <property type="entry name" value="AFLATOXIN B1 ALDEHYDE REDUCTASE"/>
    <property type="match status" value="1"/>
</dbReference>